<dbReference type="InterPro" id="IPR001647">
    <property type="entry name" value="HTH_TetR"/>
</dbReference>
<sequence length="219" mass="23130">MAGARIDGRVERGNQSRRLVLGRTMEIASVEGLDGLSIGRIATELGLSKSGVFALFGSKEELQLATVRAARAVFVQRIARPAEEAPPGLGRVWRVCAGYLSYSRERVFPGGCFFTTVAAEFSSRTGPVRDAVAGAREEWIGYVRGVLAGAQAAGELAPDCEVPQLAFELVALLEMANGDSVLHRDHGGYRRAARAIHARLTAAAGAGPVTLPALGPEFA</sequence>
<dbReference type="InterPro" id="IPR011075">
    <property type="entry name" value="TetR_C"/>
</dbReference>
<dbReference type="InterPro" id="IPR009057">
    <property type="entry name" value="Homeodomain-like_sf"/>
</dbReference>
<dbReference type="Proteomes" id="UP001183410">
    <property type="component" value="Unassembled WGS sequence"/>
</dbReference>
<dbReference type="RefSeq" id="WP_311666158.1">
    <property type="nucleotide sequence ID" value="NZ_JAVREO010000003.1"/>
</dbReference>
<evidence type="ECO:0000313" key="7">
    <source>
        <dbReference type="Proteomes" id="UP001183410"/>
    </source>
</evidence>
<evidence type="ECO:0000256" key="4">
    <source>
        <dbReference type="PROSITE-ProRule" id="PRU00335"/>
    </source>
</evidence>
<dbReference type="SUPFAM" id="SSF46689">
    <property type="entry name" value="Homeodomain-like"/>
    <property type="match status" value="1"/>
</dbReference>
<dbReference type="Gene3D" id="1.10.10.60">
    <property type="entry name" value="Homeodomain-like"/>
    <property type="match status" value="1"/>
</dbReference>
<evidence type="ECO:0000256" key="3">
    <source>
        <dbReference type="ARBA" id="ARBA00023163"/>
    </source>
</evidence>
<organism evidence="6 7">
    <name type="scientific">Streptomyces chisholmiae</name>
    <dbReference type="NCBI Taxonomy" id="3075540"/>
    <lineage>
        <taxon>Bacteria</taxon>
        <taxon>Bacillati</taxon>
        <taxon>Actinomycetota</taxon>
        <taxon>Actinomycetes</taxon>
        <taxon>Kitasatosporales</taxon>
        <taxon>Streptomycetaceae</taxon>
        <taxon>Streptomyces</taxon>
    </lineage>
</organism>
<comment type="caution">
    <text evidence="6">The sequence shown here is derived from an EMBL/GenBank/DDBJ whole genome shotgun (WGS) entry which is preliminary data.</text>
</comment>
<dbReference type="PANTHER" id="PTHR47506">
    <property type="entry name" value="TRANSCRIPTIONAL REGULATORY PROTEIN"/>
    <property type="match status" value="1"/>
</dbReference>
<evidence type="ECO:0000256" key="1">
    <source>
        <dbReference type="ARBA" id="ARBA00023015"/>
    </source>
</evidence>
<dbReference type="InterPro" id="IPR036271">
    <property type="entry name" value="Tet_transcr_reg_TetR-rel_C_sf"/>
</dbReference>
<feature type="domain" description="HTH tetR-type" evidence="5">
    <location>
        <begin position="14"/>
        <end position="74"/>
    </location>
</feature>
<evidence type="ECO:0000313" key="6">
    <source>
        <dbReference type="EMBL" id="MDT0266054.1"/>
    </source>
</evidence>
<dbReference type="Pfam" id="PF00440">
    <property type="entry name" value="TetR_N"/>
    <property type="match status" value="1"/>
</dbReference>
<dbReference type="EMBL" id="JAVREO010000003">
    <property type="protein sequence ID" value="MDT0266054.1"/>
    <property type="molecule type" value="Genomic_DNA"/>
</dbReference>
<protein>
    <submittedName>
        <fullName evidence="6">TetR/AcrR family transcriptional regulator</fullName>
    </submittedName>
</protein>
<gene>
    <name evidence="6" type="ORF">RM844_07070</name>
</gene>
<evidence type="ECO:0000259" key="5">
    <source>
        <dbReference type="PROSITE" id="PS50977"/>
    </source>
</evidence>
<dbReference type="PROSITE" id="PS50977">
    <property type="entry name" value="HTH_TETR_2"/>
    <property type="match status" value="1"/>
</dbReference>
<keyword evidence="1" id="KW-0805">Transcription regulation</keyword>
<dbReference type="Pfam" id="PF16925">
    <property type="entry name" value="TetR_C_13"/>
    <property type="match status" value="1"/>
</dbReference>
<reference evidence="7" key="1">
    <citation type="submission" date="2023-07" db="EMBL/GenBank/DDBJ databases">
        <title>30 novel species of actinomycetes from the DSMZ collection.</title>
        <authorList>
            <person name="Nouioui I."/>
        </authorList>
    </citation>
    <scope>NUCLEOTIDE SEQUENCE [LARGE SCALE GENOMIC DNA]</scope>
    <source>
        <strain evidence="7">DSM 44915</strain>
    </source>
</reference>
<dbReference type="SUPFAM" id="SSF48498">
    <property type="entry name" value="Tetracyclin repressor-like, C-terminal domain"/>
    <property type="match status" value="1"/>
</dbReference>
<name>A0ABU2JM59_9ACTN</name>
<keyword evidence="2 4" id="KW-0238">DNA-binding</keyword>
<feature type="DNA-binding region" description="H-T-H motif" evidence="4">
    <location>
        <begin position="37"/>
        <end position="56"/>
    </location>
</feature>
<dbReference type="PANTHER" id="PTHR47506:SF6">
    <property type="entry name" value="HTH-TYPE TRANSCRIPTIONAL REPRESSOR NEMR"/>
    <property type="match status" value="1"/>
</dbReference>
<accession>A0ABU2JM59</accession>
<evidence type="ECO:0000256" key="2">
    <source>
        <dbReference type="ARBA" id="ARBA00023125"/>
    </source>
</evidence>
<proteinExistence type="predicted"/>
<keyword evidence="3" id="KW-0804">Transcription</keyword>
<dbReference type="Gene3D" id="1.10.357.10">
    <property type="entry name" value="Tetracycline Repressor, domain 2"/>
    <property type="match status" value="1"/>
</dbReference>
<keyword evidence="7" id="KW-1185">Reference proteome</keyword>